<evidence type="ECO:0000313" key="2">
    <source>
        <dbReference type="Proteomes" id="UP001283361"/>
    </source>
</evidence>
<dbReference type="Proteomes" id="UP001283361">
    <property type="component" value="Unassembled WGS sequence"/>
</dbReference>
<accession>A0AAE0ZRG3</accession>
<sequence length="128" mass="14394">MFILFDVSKVSVCRYATEGTQPKNSLGPSKGDNRLPPYALARCPCCWKDKRKREHNIDIACVDDRQGERLYRPASTMDLHLATRYNRRTGGHSNPHSKVATSDSQLLIDLATSDVLKALLVARLPRNL</sequence>
<keyword evidence="2" id="KW-1185">Reference proteome</keyword>
<dbReference type="EMBL" id="JAWDGP010003469">
    <property type="protein sequence ID" value="KAK3774100.1"/>
    <property type="molecule type" value="Genomic_DNA"/>
</dbReference>
<organism evidence="1 2">
    <name type="scientific">Elysia crispata</name>
    <name type="common">lettuce slug</name>
    <dbReference type="NCBI Taxonomy" id="231223"/>
    <lineage>
        <taxon>Eukaryota</taxon>
        <taxon>Metazoa</taxon>
        <taxon>Spiralia</taxon>
        <taxon>Lophotrochozoa</taxon>
        <taxon>Mollusca</taxon>
        <taxon>Gastropoda</taxon>
        <taxon>Heterobranchia</taxon>
        <taxon>Euthyneura</taxon>
        <taxon>Panpulmonata</taxon>
        <taxon>Sacoglossa</taxon>
        <taxon>Placobranchoidea</taxon>
        <taxon>Plakobranchidae</taxon>
        <taxon>Elysia</taxon>
    </lineage>
</organism>
<reference evidence="1" key="1">
    <citation type="journal article" date="2023" name="G3 (Bethesda)">
        <title>A reference genome for the long-term kleptoplast-retaining sea slug Elysia crispata morphotype clarki.</title>
        <authorList>
            <person name="Eastman K.E."/>
            <person name="Pendleton A.L."/>
            <person name="Shaikh M.A."/>
            <person name="Suttiyut T."/>
            <person name="Ogas R."/>
            <person name="Tomko P."/>
            <person name="Gavelis G."/>
            <person name="Widhalm J.R."/>
            <person name="Wisecaver J.H."/>
        </authorList>
    </citation>
    <scope>NUCLEOTIDE SEQUENCE</scope>
    <source>
        <strain evidence="1">ECLA1</strain>
    </source>
</reference>
<protein>
    <submittedName>
        <fullName evidence="1">Uncharacterized protein</fullName>
    </submittedName>
</protein>
<proteinExistence type="predicted"/>
<name>A0AAE0ZRG3_9GAST</name>
<gene>
    <name evidence="1" type="ORF">RRG08_030182</name>
</gene>
<comment type="caution">
    <text evidence="1">The sequence shown here is derived from an EMBL/GenBank/DDBJ whole genome shotgun (WGS) entry which is preliminary data.</text>
</comment>
<dbReference type="AlphaFoldDB" id="A0AAE0ZRG3"/>
<evidence type="ECO:0000313" key="1">
    <source>
        <dbReference type="EMBL" id="KAK3774100.1"/>
    </source>
</evidence>